<evidence type="ECO:0000313" key="14">
    <source>
        <dbReference type="Proteomes" id="UP000007110"/>
    </source>
</evidence>
<dbReference type="PIRSF" id="PIRSF036572">
    <property type="entry name" value="RPP20"/>
    <property type="match status" value="1"/>
</dbReference>
<dbReference type="GO" id="GO:0005655">
    <property type="term" value="C:nucleolar ribonuclease P complex"/>
    <property type="evidence" value="ECO:0007669"/>
    <property type="project" value="InterPro"/>
</dbReference>
<evidence type="ECO:0000313" key="13">
    <source>
        <dbReference type="EnsemblMetazoa" id="XP_011676766"/>
    </source>
</evidence>
<dbReference type="GeneID" id="584273"/>
<dbReference type="PANTHER" id="PTHR15314">
    <property type="entry name" value="RIBONUCLEASE P PROTEIN SUBUNIT P20"/>
    <property type="match status" value="1"/>
</dbReference>
<dbReference type="InterPro" id="IPR036882">
    <property type="entry name" value="Alba-like_dom_sf"/>
</dbReference>
<sequence>MASGDAQQAPQKDAARPHKSPKPKINPSTANIRKRQPRRLPKRKNDIYVTRKSNFASQMEQCEKLFDGGEKEVCIHSLGAAINRALNIALQLESRSLGTLQVAISTSTVDLVDDIEPLCDEGDFDTRERSNSAVHIRVFRTESKKEEVPNK</sequence>
<keyword evidence="6 11" id="KW-0819">tRNA processing</keyword>
<keyword evidence="5 11" id="KW-0698">rRNA processing</keyword>
<dbReference type="FunFam" id="3.30.110.20:FF:000002">
    <property type="entry name" value="Ribonuclease P protein subunit p20"/>
    <property type="match status" value="1"/>
</dbReference>
<dbReference type="InParanoid" id="A0A7M7HKW0"/>
<dbReference type="GO" id="GO:0006364">
    <property type="term" value="P:rRNA processing"/>
    <property type="evidence" value="ECO:0007669"/>
    <property type="project" value="UniProtKB-KW"/>
</dbReference>
<dbReference type="GO" id="GO:0003676">
    <property type="term" value="F:nucleic acid binding"/>
    <property type="evidence" value="ECO:0007669"/>
    <property type="project" value="InterPro"/>
</dbReference>
<evidence type="ECO:0000256" key="10">
    <source>
        <dbReference type="ARBA" id="ARBA00068472"/>
    </source>
</evidence>
<dbReference type="FunCoup" id="A0A7M7HKW0">
    <property type="interactions" value="1072"/>
</dbReference>
<dbReference type="AlphaFoldDB" id="A0A7M7HKW0"/>
<organism evidence="13 14">
    <name type="scientific">Strongylocentrotus purpuratus</name>
    <name type="common">Purple sea urchin</name>
    <dbReference type="NCBI Taxonomy" id="7668"/>
    <lineage>
        <taxon>Eukaryota</taxon>
        <taxon>Metazoa</taxon>
        <taxon>Echinodermata</taxon>
        <taxon>Eleutherozoa</taxon>
        <taxon>Echinozoa</taxon>
        <taxon>Echinoidea</taxon>
        <taxon>Euechinoidea</taxon>
        <taxon>Echinacea</taxon>
        <taxon>Camarodonta</taxon>
        <taxon>Echinidea</taxon>
        <taxon>Strongylocentrotidae</taxon>
        <taxon>Strongylocentrotus</taxon>
    </lineage>
</organism>
<evidence type="ECO:0000256" key="2">
    <source>
        <dbReference type="ARBA" id="ARBA00004604"/>
    </source>
</evidence>
<keyword evidence="4" id="KW-0963">Cytoplasm</keyword>
<dbReference type="SUPFAM" id="SSF82704">
    <property type="entry name" value="AlbA-like"/>
    <property type="match status" value="1"/>
</dbReference>
<dbReference type="PANTHER" id="PTHR15314:SF1">
    <property type="entry name" value="RIBONUCLEASE P PROTEIN SUBUNIT P20"/>
    <property type="match status" value="1"/>
</dbReference>
<dbReference type="GO" id="GO:0005634">
    <property type="term" value="C:nucleus"/>
    <property type="evidence" value="ECO:0000318"/>
    <property type="project" value="GO_Central"/>
</dbReference>
<dbReference type="InterPro" id="IPR014612">
    <property type="entry name" value="Pop7/Rpp20"/>
</dbReference>
<evidence type="ECO:0000256" key="11">
    <source>
        <dbReference type="PIRNR" id="PIRNR036572"/>
    </source>
</evidence>
<dbReference type="GO" id="GO:0001682">
    <property type="term" value="P:tRNA 5'-leader removal"/>
    <property type="evidence" value="ECO:0007669"/>
    <property type="project" value="InterPro"/>
</dbReference>
<dbReference type="Gene3D" id="3.30.110.20">
    <property type="entry name" value="Alba-like domain"/>
    <property type="match status" value="1"/>
</dbReference>
<dbReference type="GO" id="GO:0008033">
    <property type="term" value="P:tRNA processing"/>
    <property type="evidence" value="ECO:0000318"/>
    <property type="project" value="GO_Central"/>
</dbReference>
<dbReference type="GO" id="GO:0000172">
    <property type="term" value="C:ribonuclease MRP complex"/>
    <property type="evidence" value="ECO:0007669"/>
    <property type="project" value="InterPro"/>
</dbReference>
<comment type="subcellular location">
    <subcellularLocation>
        <location evidence="1">Cytoplasmic granule</location>
    </subcellularLocation>
    <subcellularLocation>
        <location evidence="2 11">Nucleus</location>
        <location evidence="2 11">Nucleolus</location>
    </subcellularLocation>
</comment>
<reference evidence="13" key="2">
    <citation type="submission" date="2021-01" db="UniProtKB">
        <authorList>
            <consortium name="EnsemblMetazoa"/>
        </authorList>
    </citation>
    <scope>IDENTIFICATION</scope>
</reference>
<evidence type="ECO:0000256" key="3">
    <source>
        <dbReference type="ARBA" id="ARBA00008018"/>
    </source>
</evidence>
<dbReference type="CTD" id="10248"/>
<dbReference type="GO" id="GO:0004526">
    <property type="term" value="F:ribonuclease P activity"/>
    <property type="evidence" value="ECO:0007669"/>
    <property type="project" value="UniProtKB-UniRule"/>
</dbReference>
<feature type="compositionally biased region" description="Basic residues" evidence="12">
    <location>
        <begin position="32"/>
        <end position="42"/>
    </location>
</feature>
<comment type="function">
    <text evidence="8 11">Component of ribonuclease P, a ribonucleoprotein complex that generates mature tRNA molecules by cleaving their 5'-ends. Also a component of the MRP ribonuclease complex, which cleaves pre-rRNA sequences.</text>
</comment>
<comment type="subunit">
    <text evidence="9">Component of nuclear RNase P and RNase MRP complexes. RNase P consists of a catalytic RNA moiety and 10 different protein chains; POP1, POP4, POP5, POP7, RPP14, RPP21, RPP25, RPP30, RPP38 and RPP40. Within the RNase P complex, POP1, POP7 and RPP25 form the 'finger' subcomplex, POP5, RPP14, RPP40 and homodimeric RPP30 form the 'palm' subcomplex, and RPP21, POP4 and RPP38 form the 'wrist' subcomplex. All subunits of the RNase P complex interact with the catalytic RNA. Several subunits of RNase P are also part of the RNase MRP complex. RNase MRP consists of a catalytic RNA moiety and about 8 protein subunits; POP1, POP7, RPP25, RPP30, RPP38, RPP40 and possibly also POP4 and POP5. Interacts with SMN1. POP7 forms a heterodimer with RPP25 that binds to the P3 stem loop of the catalytic RNA.</text>
</comment>
<reference evidence="14" key="1">
    <citation type="submission" date="2015-02" db="EMBL/GenBank/DDBJ databases">
        <title>Genome sequencing for Strongylocentrotus purpuratus.</title>
        <authorList>
            <person name="Murali S."/>
            <person name="Liu Y."/>
            <person name="Vee V."/>
            <person name="English A."/>
            <person name="Wang M."/>
            <person name="Skinner E."/>
            <person name="Han Y."/>
            <person name="Muzny D.M."/>
            <person name="Worley K.C."/>
            <person name="Gibbs R.A."/>
        </authorList>
    </citation>
    <scope>NUCLEOTIDE SEQUENCE</scope>
</reference>
<keyword evidence="14" id="KW-1185">Reference proteome</keyword>
<protein>
    <recommendedName>
        <fullName evidence="10 11">Ribonuclease P protein subunit p20</fullName>
        <shortName evidence="11">RNaseP protein p20</shortName>
    </recommendedName>
</protein>
<evidence type="ECO:0000256" key="5">
    <source>
        <dbReference type="ARBA" id="ARBA00022552"/>
    </source>
</evidence>
<feature type="compositionally biased region" description="Polar residues" evidence="12">
    <location>
        <begin position="1"/>
        <end position="10"/>
    </location>
</feature>
<name>A0A7M7HKW0_STRPU</name>
<accession>A0A7M7HKW0</accession>
<proteinExistence type="inferred from homology"/>
<comment type="similarity">
    <text evidence="3 11">Belongs to the histone-like Alba family.</text>
</comment>
<dbReference type="OMA" id="LHCMGYS"/>
<evidence type="ECO:0000256" key="4">
    <source>
        <dbReference type="ARBA" id="ARBA00022490"/>
    </source>
</evidence>
<dbReference type="OrthoDB" id="416729at2759"/>
<evidence type="ECO:0000256" key="7">
    <source>
        <dbReference type="ARBA" id="ARBA00023242"/>
    </source>
</evidence>
<dbReference type="RefSeq" id="XP_011676766.2">
    <property type="nucleotide sequence ID" value="XM_011678464.2"/>
</dbReference>
<evidence type="ECO:0000256" key="9">
    <source>
        <dbReference type="ARBA" id="ARBA00064615"/>
    </source>
</evidence>
<keyword evidence="7 11" id="KW-0539">Nucleus</keyword>
<feature type="region of interest" description="Disordered" evidence="12">
    <location>
        <begin position="1"/>
        <end position="49"/>
    </location>
</feature>
<dbReference type="EnsemblMetazoa" id="XM_011678464">
    <property type="protein sequence ID" value="XP_011676766"/>
    <property type="gene ID" value="LOC584273"/>
</dbReference>
<dbReference type="KEGG" id="spu:584273"/>
<dbReference type="Pfam" id="PF12328">
    <property type="entry name" value="Rpp20"/>
    <property type="match status" value="1"/>
</dbReference>
<dbReference type="Proteomes" id="UP000007110">
    <property type="component" value="Unassembled WGS sequence"/>
</dbReference>
<evidence type="ECO:0000256" key="1">
    <source>
        <dbReference type="ARBA" id="ARBA00004463"/>
    </source>
</evidence>
<evidence type="ECO:0000256" key="6">
    <source>
        <dbReference type="ARBA" id="ARBA00022694"/>
    </source>
</evidence>
<evidence type="ECO:0000256" key="12">
    <source>
        <dbReference type="SAM" id="MobiDB-lite"/>
    </source>
</evidence>
<evidence type="ECO:0000256" key="8">
    <source>
        <dbReference type="ARBA" id="ARBA00053284"/>
    </source>
</evidence>